<feature type="region of interest" description="Disordered" evidence="1">
    <location>
        <begin position="1"/>
        <end position="42"/>
    </location>
</feature>
<proteinExistence type="predicted"/>
<dbReference type="EMBL" id="MN035168">
    <property type="protein sequence ID" value="QDH90003.1"/>
    <property type="molecule type" value="Genomic_RNA"/>
</dbReference>
<organism evidence="2">
    <name type="scientific">Leviviridae sp</name>
    <dbReference type="NCBI Taxonomy" id="2027243"/>
    <lineage>
        <taxon>Viruses</taxon>
        <taxon>Riboviria</taxon>
        <taxon>Orthornavirae</taxon>
        <taxon>Lenarviricota</taxon>
        <taxon>Leviviricetes</taxon>
        <taxon>Norzivirales</taxon>
        <taxon>Fiersviridae</taxon>
    </lineage>
</organism>
<reference evidence="2" key="1">
    <citation type="submission" date="2019-05" db="EMBL/GenBank/DDBJ databases">
        <title>Metatranscriptomic reconstruction reveals RNA viruses with the potential to shape carbon cycling in soil.</title>
        <authorList>
            <person name="Starr E.P."/>
            <person name="Nuccio E."/>
            <person name="Pett-Ridge J."/>
            <person name="Banfield J.F."/>
            <person name="Firestone M.K."/>
        </authorList>
    </citation>
    <scope>NUCLEOTIDE SEQUENCE</scope>
    <source>
        <strain evidence="2">H1_Bulk_Litter_5_scaffold_2107</strain>
    </source>
</reference>
<gene>
    <name evidence="2" type="ORF">H1BulkLitter52107_000002</name>
</gene>
<evidence type="ECO:0000256" key="1">
    <source>
        <dbReference type="SAM" id="MobiDB-lite"/>
    </source>
</evidence>
<name>A0A514D8Q4_9VIRU</name>
<feature type="compositionally biased region" description="Polar residues" evidence="1">
    <location>
        <begin position="1"/>
        <end position="10"/>
    </location>
</feature>
<evidence type="ECO:0000313" key="2">
    <source>
        <dbReference type="EMBL" id="QDH90003.1"/>
    </source>
</evidence>
<feature type="compositionally biased region" description="Polar residues" evidence="1">
    <location>
        <begin position="19"/>
        <end position="33"/>
    </location>
</feature>
<sequence>MGGTTISLPRTNVGEHMSEYSSSDGLTAVTASHQEARGGRKRRMIRLDVQKMSPDPFDDTRTREVSMATYVVFDLPDQGFTPAEAKAAFDGFRAMLAANSDAVVVKVLGGES</sequence>
<accession>A0A514D8Q4</accession>
<protein>
    <submittedName>
        <fullName evidence="2">Uncharacterized protein</fullName>
    </submittedName>
</protein>